<sequence length="197" mass="21217">MKVNLLITVKPNNKFMNRIIFTLLVGLALLGTTNSAHAQSNVVKLNLFSPIVKTVSVFYENAFAENKSAQLGFFYTGTSIGDTKFTGFGITPELRFYLGSTAAPEGFFVAPFIRYQNFDLTEEITDSKATLSNIGGGLLIGKQWLFKEKIALDAFIGPSYVSGSVKVETSGTDEGVFETGVLDGFGVRAGLAIGIAF</sequence>
<reference evidence="2" key="1">
    <citation type="submission" date="2023-06" db="EMBL/GenBank/DDBJ databases">
        <title>Genomic of Agaribacillus aureum.</title>
        <authorList>
            <person name="Wang G."/>
        </authorList>
    </citation>
    <scope>NUCLEOTIDE SEQUENCE</scope>
    <source>
        <strain evidence="2">BMA12</strain>
    </source>
</reference>
<feature type="chain" id="PRO_5047138666" evidence="1">
    <location>
        <begin position="39"/>
        <end position="197"/>
    </location>
</feature>
<evidence type="ECO:0000313" key="2">
    <source>
        <dbReference type="EMBL" id="MDN5211437.1"/>
    </source>
</evidence>
<dbReference type="Pfam" id="PF12099">
    <property type="entry name" value="DUF3575"/>
    <property type="match status" value="1"/>
</dbReference>
<name>A0ABT8L141_9BACT</name>
<dbReference type="EMBL" id="JAUJEB010000001">
    <property type="protein sequence ID" value="MDN5211437.1"/>
    <property type="molecule type" value="Genomic_DNA"/>
</dbReference>
<gene>
    <name evidence="2" type="ORF">QQ020_05225</name>
</gene>
<proteinExistence type="predicted"/>
<keyword evidence="1" id="KW-0732">Signal</keyword>
<accession>A0ABT8L141</accession>
<organism evidence="2 3">
    <name type="scientific">Agaribacillus aureus</name>
    <dbReference type="NCBI Taxonomy" id="3051825"/>
    <lineage>
        <taxon>Bacteria</taxon>
        <taxon>Pseudomonadati</taxon>
        <taxon>Bacteroidota</taxon>
        <taxon>Cytophagia</taxon>
        <taxon>Cytophagales</taxon>
        <taxon>Splendidivirgaceae</taxon>
        <taxon>Agaribacillus</taxon>
    </lineage>
</organism>
<keyword evidence="3" id="KW-1185">Reference proteome</keyword>
<feature type="signal peptide" evidence="1">
    <location>
        <begin position="1"/>
        <end position="38"/>
    </location>
</feature>
<protein>
    <submittedName>
        <fullName evidence="2">DUF3575 domain-containing protein</fullName>
    </submittedName>
</protein>
<dbReference type="RefSeq" id="WP_346756770.1">
    <property type="nucleotide sequence ID" value="NZ_JAUJEB010000001.1"/>
</dbReference>
<comment type="caution">
    <text evidence="2">The sequence shown here is derived from an EMBL/GenBank/DDBJ whole genome shotgun (WGS) entry which is preliminary data.</text>
</comment>
<dbReference type="InterPro" id="IPR021958">
    <property type="entry name" value="DUF3575"/>
</dbReference>
<evidence type="ECO:0000313" key="3">
    <source>
        <dbReference type="Proteomes" id="UP001172083"/>
    </source>
</evidence>
<evidence type="ECO:0000256" key="1">
    <source>
        <dbReference type="SAM" id="SignalP"/>
    </source>
</evidence>
<dbReference type="Proteomes" id="UP001172083">
    <property type="component" value="Unassembled WGS sequence"/>
</dbReference>